<organism evidence="1 2">
    <name type="scientific">Chromatocurvus halotolerans</name>
    <dbReference type="NCBI Taxonomy" id="1132028"/>
    <lineage>
        <taxon>Bacteria</taxon>
        <taxon>Pseudomonadati</taxon>
        <taxon>Pseudomonadota</taxon>
        <taxon>Gammaproteobacteria</taxon>
        <taxon>Cellvibrionales</taxon>
        <taxon>Halieaceae</taxon>
        <taxon>Chromatocurvus</taxon>
    </lineage>
</organism>
<gene>
    <name evidence="1" type="ORF">EV688_110117</name>
</gene>
<dbReference type="AlphaFoldDB" id="A0A4R2KR01"/>
<evidence type="ECO:0000313" key="2">
    <source>
        <dbReference type="Proteomes" id="UP000294980"/>
    </source>
</evidence>
<dbReference type="Proteomes" id="UP000294980">
    <property type="component" value="Unassembled WGS sequence"/>
</dbReference>
<dbReference type="EMBL" id="SLWX01000010">
    <property type="protein sequence ID" value="TCO75162.1"/>
    <property type="molecule type" value="Genomic_DNA"/>
</dbReference>
<name>A0A4R2KR01_9GAMM</name>
<accession>A0A4R2KR01</accession>
<evidence type="ECO:0000313" key="1">
    <source>
        <dbReference type="EMBL" id="TCO75162.1"/>
    </source>
</evidence>
<keyword evidence="2" id="KW-1185">Reference proteome</keyword>
<reference evidence="1 2" key="1">
    <citation type="submission" date="2019-03" db="EMBL/GenBank/DDBJ databases">
        <title>Genomic Encyclopedia of Type Strains, Phase IV (KMG-IV): sequencing the most valuable type-strain genomes for metagenomic binning, comparative biology and taxonomic classification.</title>
        <authorList>
            <person name="Goeker M."/>
        </authorList>
    </citation>
    <scope>NUCLEOTIDE SEQUENCE [LARGE SCALE GENOMIC DNA]</scope>
    <source>
        <strain evidence="1 2">DSM 23344</strain>
    </source>
</reference>
<dbReference type="RefSeq" id="WP_009024665.1">
    <property type="nucleotide sequence ID" value="NZ_SLWX01000010.1"/>
</dbReference>
<sequence>MVGAAAGSVLGDNSSRRDLITGAGALLGASIGNDIGQRRRRDDSYYVTEEVCSTSYEIEEREQLSGYRVRYRFEDRIHETRTSVDPGPTIAVRMRLEPLS</sequence>
<comment type="caution">
    <text evidence="1">The sequence shown here is derived from an EMBL/GenBank/DDBJ whole genome shotgun (WGS) entry which is preliminary data.</text>
</comment>
<protein>
    <submittedName>
        <fullName evidence="1">Outer membrane protein with glycine zipper</fullName>
    </submittedName>
</protein>
<proteinExistence type="predicted"/>